<feature type="transmembrane region" description="Helical" evidence="7">
    <location>
        <begin position="300"/>
        <end position="318"/>
    </location>
</feature>
<evidence type="ECO:0000256" key="6">
    <source>
        <dbReference type="ARBA" id="ARBA00023136"/>
    </source>
</evidence>
<feature type="domain" description="Major facilitator superfamily (MFS) profile" evidence="8">
    <location>
        <begin position="225"/>
        <end position="430"/>
    </location>
</feature>
<feature type="transmembrane region" description="Helical" evidence="7">
    <location>
        <begin position="367"/>
        <end position="386"/>
    </location>
</feature>
<dbReference type="Gene3D" id="1.20.1250.20">
    <property type="entry name" value="MFS general substrate transporter like domains"/>
    <property type="match status" value="2"/>
</dbReference>
<dbReference type="RefSeq" id="WP_190352150.1">
    <property type="nucleotide sequence ID" value="NZ_JACJPY010000064.1"/>
</dbReference>
<keyword evidence="5 7" id="KW-1133">Transmembrane helix</keyword>
<dbReference type="PANTHER" id="PTHR43266">
    <property type="entry name" value="MACROLIDE-EFFLUX PROTEIN"/>
    <property type="match status" value="1"/>
</dbReference>
<evidence type="ECO:0000256" key="7">
    <source>
        <dbReference type="SAM" id="Phobius"/>
    </source>
</evidence>
<proteinExistence type="predicted"/>
<dbReference type="SUPFAM" id="SSF103473">
    <property type="entry name" value="MFS general substrate transporter"/>
    <property type="match status" value="1"/>
</dbReference>
<feature type="transmembrane region" description="Helical" evidence="7">
    <location>
        <begin position="112"/>
        <end position="128"/>
    </location>
</feature>
<feature type="transmembrane region" description="Helical" evidence="7">
    <location>
        <begin position="60"/>
        <end position="81"/>
    </location>
</feature>
<evidence type="ECO:0000256" key="2">
    <source>
        <dbReference type="ARBA" id="ARBA00022448"/>
    </source>
</evidence>
<comment type="subcellular location">
    <subcellularLocation>
        <location evidence="1">Cell membrane</location>
        <topology evidence="1">Multi-pass membrane protein</topology>
    </subcellularLocation>
</comment>
<evidence type="ECO:0000313" key="10">
    <source>
        <dbReference type="Proteomes" id="UP000631421"/>
    </source>
</evidence>
<feature type="transmembrane region" description="Helical" evidence="7">
    <location>
        <begin position="88"/>
        <end position="106"/>
    </location>
</feature>
<feature type="transmembrane region" description="Helical" evidence="7">
    <location>
        <begin position="182"/>
        <end position="203"/>
    </location>
</feature>
<protein>
    <submittedName>
        <fullName evidence="9">MFS transporter</fullName>
    </submittedName>
</protein>
<feature type="transmembrane region" description="Helical" evidence="7">
    <location>
        <begin position="149"/>
        <end position="170"/>
    </location>
</feature>
<dbReference type="InterPro" id="IPR011701">
    <property type="entry name" value="MFS"/>
</dbReference>
<dbReference type="PROSITE" id="PS50850">
    <property type="entry name" value="MFS"/>
    <property type="match status" value="1"/>
</dbReference>
<dbReference type="GO" id="GO:0005886">
    <property type="term" value="C:plasma membrane"/>
    <property type="evidence" value="ECO:0007669"/>
    <property type="project" value="UniProtKB-SubCell"/>
</dbReference>
<dbReference type="PANTHER" id="PTHR43266:SF2">
    <property type="entry name" value="MAJOR FACILITATOR SUPERFAMILY (MFS) PROFILE DOMAIN-CONTAINING PROTEIN"/>
    <property type="match status" value="1"/>
</dbReference>
<dbReference type="AlphaFoldDB" id="A0A926UXB2"/>
<reference evidence="9" key="2">
    <citation type="submission" date="2020-08" db="EMBL/GenBank/DDBJ databases">
        <authorList>
            <person name="Chen M."/>
            <person name="Teng W."/>
            <person name="Zhao L."/>
            <person name="Hu C."/>
            <person name="Zhou Y."/>
            <person name="Han B."/>
            <person name="Song L."/>
            <person name="Shu W."/>
        </authorList>
    </citation>
    <scope>NUCLEOTIDE SEQUENCE</scope>
    <source>
        <strain evidence="9">FACHB-1277</strain>
    </source>
</reference>
<feature type="transmembrane region" description="Helical" evidence="7">
    <location>
        <begin position="324"/>
        <end position="346"/>
    </location>
</feature>
<evidence type="ECO:0000313" key="9">
    <source>
        <dbReference type="EMBL" id="MBD2151735.1"/>
    </source>
</evidence>
<organism evidence="9 10">
    <name type="scientific">Pseudanabaena cinerea FACHB-1277</name>
    <dbReference type="NCBI Taxonomy" id="2949581"/>
    <lineage>
        <taxon>Bacteria</taxon>
        <taxon>Bacillati</taxon>
        <taxon>Cyanobacteriota</taxon>
        <taxon>Cyanophyceae</taxon>
        <taxon>Pseudanabaenales</taxon>
        <taxon>Pseudanabaenaceae</taxon>
        <taxon>Pseudanabaena</taxon>
        <taxon>Pseudanabaena cinerea</taxon>
    </lineage>
</organism>
<dbReference type="Proteomes" id="UP000631421">
    <property type="component" value="Unassembled WGS sequence"/>
</dbReference>
<evidence type="ECO:0000256" key="1">
    <source>
        <dbReference type="ARBA" id="ARBA00004651"/>
    </source>
</evidence>
<dbReference type="EMBL" id="JACJPY010000064">
    <property type="protein sequence ID" value="MBD2151735.1"/>
    <property type="molecule type" value="Genomic_DNA"/>
</dbReference>
<reference evidence="9" key="1">
    <citation type="journal article" date="2015" name="ISME J.">
        <title>Draft Genome Sequence of Streptomyces incarnatus NRRL8089, which Produces the Nucleoside Antibiotic Sinefungin.</title>
        <authorList>
            <person name="Oshima K."/>
            <person name="Hattori M."/>
            <person name="Shimizu H."/>
            <person name="Fukuda K."/>
            <person name="Nemoto M."/>
            <person name="Inagaki K."/>
            <person name="Tamura T."/>
        </authorList>
    </citation>
    <scope>NUCLEOTIDE SEQUENCE</scope>
    <source>
        <strain evidence="9">FACHB-1277</strain>
    </source>
</reference>
<keyword evidence="10" id="KW-1185">Reference proteome</keyword>
<feature type="transmembrane region" description="Helical" evidence="7">
    <location>
        <begin position="398"/>
        <end position="419"/>
    </location>
</feature>
<accession>A0A926UXB2</accession>
<evidence type="ECO:0000256" key="5">
    <source>
        <dbReference type="ARBA" id="ARBA00022989"/>
    </source>
</evidence>
<dbReference type="Pfam" id="PF07690">
    <property type="entry name" value="MFS_1"/>
    <property type="match status" value="1"/>
</dbReference>
<dbReference type="CDD" id="cd06173">
    <property type="entry name" value="MFS_MefA_like"/>
    <property type="match status" value="1"/>
</dbReference>
<dbReference type="InterPro" id="IPR036259">
    <property type="entry name" value="MFS_trans_sf"/>
</dbReference>
<keyword evidence="3" id="KW-1003">Cell membrane</keyword>
<feature type="transmembrane region" description="Helical" evidence="7">
    <location>
        <begin position="21"/>
        <end position="48"/>
    </location>
</feature>
<keyword evidence="2" id="KW-0813">Transport</keyword>
<feature type="transmembrane region" description="Helical" evidence="7">
    <location>
        <begin position="233"/>
        <end position="250"/>
    </location>
</feature>
<gene>
    <name evidence="9" type="ORF">H6F44_16635</name>
</gene>
<evidence type="ECO:0000256" key="4">
    <source>
        <dbReference type="ARBA" id="ARBA00022692"/>
    </source>
</evidence>
<feature type="transmembrane region" description="Helical" evidence="7">
    <location>
        <begin position="270"/>
        <end position="288"/>
    </location>
</feature>
<evidence type="ECO:0000256" key="3">
    <source>
        <dbReference type="ARBA" id="ARBA00022475"/>
    </source>
</evidence>
<comment type="caution">
    <text evidence="9">The sequence shown here is derived from an EMBL/GenBank/DDBJ whole genome shotgun (WGS) entry which is preliminary data.</text>
</comment>
<dbReference type="GO" id="GO:0022857">
    <property type="term" value="F:transmembrane transporter activity"/>
    <property type="evidence" value="ECO:0007669"/>
    <property type="project" value="InterPro"/>
</dbReference>
<sequence length="430" mass="46657">MSEPDLNSPAGYLGVLRNRHFLSLWLAQILAQLVDKVVLILLIALAVADGGSDVNTRESSIMIAMTLPAVFLGSIAGIFVDWNPKREVMILCNFLRAACIFVLPFAPRSMGVLLLLTFIISTLTNIFAPAEQSAIALVVPKKDLMPANALFTITEVGSLIVGFAIGAPLLSLTISLFPNAIAYSREVLLGSLYLISGLFLFNLPQDEIIHPKKVGSGLWTDLREAFQYVRHNHLIGGAMLQLVLLYAVLGAMQKLSLNLAEVVTGNREEFGSFVASVGVGLAIGSFILGKFGQKFARRPLPFIGFMGMSLGLLMFAFVTNLWLAWAIGAFIGINGALIVIPMRTAIQEHTPENMRGKVFGLLNNGENIAASLPLALIAVSLDFLTQAFSTYNSGKQQIGFQIVLVVFSLIVFGLGSWAWSRTKRAFRDIL</sequence>
<keyword evidence="6 7" id="KW-0472">Membrane</keyword>
<name>A0A926UXB2_9CYAN</name>
<dbReference type="InterPro" id="IPR020846">
    <property type="entry name" value="MFS_dom"/>
</dbReference>
<evidence type="ECO:0000259" key="8">
    <source>
        <dbReference type="PROSITE" id="PS50850"/>
    </source>
</evidence>
<keyword evidence="4 7" id="KW-0812">Transmembrane</keyword>